<reference evidence="7 8" key="1">
    <citation type="submission" date="2023-10" db="EMBL/GenBank/DDBJ databases">
        <authorList>
            <person name="Maclean D."/>
            <person name="Macfadyen A."/>
        </authorList>
    </citation>
    <scope>NUCLEOTIDE SEQUENCE [LARGE SCALE GENOMIC DNA]</scope>
</reference>
<dbReference type="EMBL" id="CAUYUE010000009">
    <property type="protein sequence ID" value="CAK0783730.1"/>
    <property type="molecule type" value="Genomic_DNA"/>
</dbReference>
<dbReference type="GO" id="GO:0005737">
    <property type="term" value="C:cytoplasm"/>
    <property type="evidence" value="ECO:0007669"/>
    <property type="project" value="TreeGrafter"/>
</dbReference>
<dbReference type="InterPro" id="IPR003495">
    <property type="entry name" value="CobW/HypB/UreG_nucleotide-bd"/>
</dbReference>
<dbReference type="SUPFAM" id="SSF52540">
    <property type="entry name" value="P-loop containing nucleoside triphosphate hydrolases"/>
    <property type="match status" value="1"/>
</dbReference>
<dbReference type="GO" id="GO:0000166">
    <property type="term" value="F:nucleotide binding"/>
    <property type="evidence" value="ECO:0007669"/>
    <property type="project" value="UniProtKB-KW"/>
</dbReference>
<evidence type="ECO:0000259" key="6">
    <source>
        <dbReference type="SMART" id="SM00833"/>
    </source>
</evidence>
<dbReference type="InterPro" id="IPR011629">
    <property type="entry name" value="CobW-like_C"/>
</dbReference>
<evidence type="ECO:0000256" key="3">
    <source>
        <dbReference type="ARBA" id="ARBA00023186"/>
    </source>
</evidence>
<keyword evidence="1" id="KW-0547">Nucleotide-binding</keyword>
<keyword evidence="3" id="KW-0143">Chaperone</keyword>
<sequence>MASIKTPVTIITGFLGAGKTTLVNRILTEQHGKKFVVIENEFGEIGIDDGLVVHAKEEIVEMNNGCICCTVRGDLVRILTKLLKKKKKSGYDGIIIETTGLADPAPVAQTFFVDDFLAERLLLDAIVTVVDAKHIEQHLDEMKPEGVENESVEQIAFADVLLLNKADLVCEAERERLTKRIKAINGTTNIIETTKCNVPLDKVIGRNAFSLQKILDIDPSFLEAEGAEHQHDASVTSMGFEVDGECHFGRLNKWLSQLMVTQGTDLFRSKGILAIQGSSEKHFFQGVHMLLSFGSSADGIGEAWNAGETRKNRLIFIGRNLNRSELEGKFQSCIVSA</sequence>
<proteinExistence type="inferred from homology"/>
<dbReference type="PANTHER" id="PTHR13748">
    <property type="entry name" value="COBW-RELATED"/>
    <property type="match status" value="1"/>
</dbReference>
<dbReference type="Pfam" id="PF07683">
    <property type="entry name" value="CobW_C"/>
    <property type="match status" value="1"/>
</dbReference>
<comment type="similarity">
    <text evidence="4">Belongs to the SIMIBI class G3E GTPase family. ZNG1 subfamily.</text>
</comment>
<dbReference type="SMART" id="SM00833">
    <property type="entry name" value="CobW_C"/>
    <property type="match status" value="1"/>
</dbReference>
<dbReference type="Proteomes" id="UP001314263">
    <property type="component" value="Unassembled WGS sequence"/>
</dbReference>
<organism evidence="7 8">
    <name type="scientific">Coccomyxa viridis</name>
    <dbReference type="NCBI Taxonomy" id="1274662"/>
    <lineage>
        <taxon>Eukaryota</taxon>
        <taxon>Viridiplantae</taxon>
        <taxon>Chlorophyta</taxon>
        <taxon>core chlorophytes</taxon>
        <taxon>Trebouxiophyceae</taxon>
        <taxon>Trebouxiophyceae incertae sedis</taxon>
        <taxon>Coccomyxaceae</taxon>
        <taxon>Coccomyxa</taxon>
    </lineage>
</organism>
<dbReference type="SUPFAM" id="SSF90002">
    <property type="entry name" value="Hypothetical protein YjiA, C-terminal domain"/>
    <property type="match status" value="1"/>
</dbReference>
<gene>
    <name evidence="7" type="ORF">CVIRNUC_006929</name>
</gene>
<name>A0AAV1IB45_9CHLO</name>
<comment type="caution">
    <text evidence="7">The sequence shown here is derived from an EMBL/GenBank/DDBJ whole genome shotgun (WGS) entry which is preliminary data.</text>
</comment>
<dbReference type="Gene3D" id="3.40.50.300">
    <property type="entry name" value="P-loop containing nucleotide triphosphate hydrolases"/>
    <property type="match status" value="1"/>
</dbReference>
<evidence type="ECO:0000256" key="2">
    <source>
        <dbReference type="ARBA" id="ARBA00022801"/>
    </source>
</evidence>
<keyword evidence="2" id="KW-0378">Hydrolase</keyword>
<dbReference type="Gene3D" id="3.30.1220.10">
    <property type="entry name" value="CobW-like, C-terminal domain"/>
    <property type="match status" value="1"/>
</dbReference>
<evidence type="ECO:0000313" key="7">
    <source>
        <dbReference type="EMBL" id="CAK0783730.1"/>
    </source>
</evidence>
<dbReference type="InterPro" id="IPR027417">
    <property type="entry name" value="P-loop_NTPase"/>
</dbReference>
<dbReference type="CDD" id="cd03112">
    <property type="entry name" value="CobW-like"/>
    <property type="match status" value="1"/>
</dbReference>
<dbReference type="GO" id="GO:0016787">
    <property type="term" value="F:hydrolase activity"/>
    <property type="evidence" value="ECO:0007669"/>
    <property type="project" value="UniProtKB-KW"/>
</dbReference>
<dbReference type="InterPro" id="IPR051316">
    <property type="entry name" value="Zinc-reg_GTPase_activator"/>
</dbReference>
<dbReference type="PANTHER" id="PTHR13748:SF70">
    <property type="entry name" value="COBW_HYPB_UREG NUCLEOTIDE-BINDING DOMAIN-CONTAINING PROTEIN"/>
    <property type="match status" value="1"/>
</dbReference>
<evidence type="ECO:0000313" key="8">
    <source>
        <dbReference type="Proteomes" id="UP001314263"/>
    </source>
</evidence>
<accession>A0AAV1IB45</accession>
<evidence type="ECO:0000256" key="4">
    <source>
        <dbReference type="ARBA" id="ARBA00034320"/>
    </source>
</evidence>
<evidence type="ECO:0000256" key="5">
    <source>
        <dbReference type="ARBA" id="ARBA00049117"/>
    </source>
</evidence>
<dbReference type="AlphaFoldDB" id="A0AAV1IB45"/>
<comment type="catalytic activity">
    <reaction evidence="5">
        <text>GTP + H2O = GDP + phosphate + H(+)</text>
        <dbReference type="Rhea" id="RHEA:19669"/>
        <dbReference type="ChEBI" id="CHEBI:15377"/>
        <dbReference type="ChEBI" id="CHEBI:15378"/>
        <dbReference type="ChEBI" id="CHEBI:37565"/>
        <dbReference type="ChEBI" id="CHEBI:43474"/>
        <dbReference type="ChEBI" id="CHEBI:58189"/>
    </reaction>
    <physiologicalReaction direction="left-to-right" evidence="5">
        <dbReference type="Rhea" id="RHEA:19670"/>
    </physiologicalReaction>
</comment>
<evidence type="ECO:0000256" key="1">
    <source>
        <dbReference type="ARBA" id="ARBA00022741"/>
    </source>
</evidence>
<dbReference type="InterPro" id="IPR036627">
    <property type="entry name" value="CobW-likC_sf"/>
</dbReference>
<keyword evidence="8" id="KW-1185">Reference proteome</keyword>
<feature type="domain" description="CobW C-terminal" evidence="6">
    <location>
        <begin position="235"/>
        <end position="334"/>
    </location>
</feature>
<dbReference type="Pfam" id="PF02492">
    <property type="entry name" value="cobW"/>
    <property type="match status" value="1"/>
</dbReference>
<protein>
    <recommendedName>
        <fullName evidence="6">CobW C-terminal domain-containing protein</fullName>
    </recommendedName>
</protein>